<evidence type="ECO:0000256" key="4">
    <source>
        <dbReference type="PIRNR" id="PIRNR000441"/>
    </source>
</evidence>
<evidence type="ECO:0000256" key="3">
    <source>
        <dbReference type="ARBA" id="ARBA00023315"/>
    </source>
</evidence>
<protein>
    <recommendedName>
        <fullName evidence="4">Serine acetyltransferase</fullName>
        <ecNumber evidence="4">2.3.1.30</ecNumber>
    </recommendedName>
</protein>
<sequence>MPTFPGMDAVGLHRVAKSLRARGVPFAPDVLRYAIRLLYSSVVPIETEIGEGTHLGYGGLGVVIHPAARIGARCLIGPHVTIGGRSGYTGAPRIGDEVLIAVGARVLGPIVIGDGAIVGANAVVVRDVPPGVVVGGVPARILGPAGRSREAFRAEMKAHFGVELVDAGAHR</sequence>
<dbReference type="Pfam" id="PF00132">
    <property type="entry name" value="Hexapep"/>
    <property type="match status" value="1"/>
</dbReference>
<dbReference type="InterPro" id="IPR018357">
    <property type="entry name" value="Hexapep_transf_CS"/>
</dbReference>
<dbReference type="GO" id="GO:0006535">
    <property type="term" value="P:cysteine biosynthetic process from serine"/>
    <property type="evidence" value="ECO:0007669"/>
    <property type="project" value="InterPro"/>
</dbReference>
<dbReference type="PROSITE" id="PS00101">
    <property type="entry name" value="HEXAPEP_TRANSFERASES"/>
    <property type="match status" value="1"/>
</dbReference>
<dbReference type="InterPro" id="IPR011004">
    <property type="entry name" value="Trimer_LpxA-like_sf"/>
</dbReference>
<name>A0A0K1PB68_9BACT</name>
<dbReference type="GO" id="GO:0009001">
    <property type="term" value="F:serine O-acetyltransferase activity"/>
    <property type="evidence" value="ECO:0007669"/>
    <property type="project" value="UniProtKB-EC"/>
</dbReference>
<comment type="catalytic activity">
    <reaction evidence="4">
        <text>L-serine + acetyl-CoA = O-acetyl-L-serine + CoA</text>
        <dbReference type="Rhea" id="RHEA:24560"/>
        <dbReference type="ChEBI" id="CHEBI:33384"/>
        <dbReference type="ChEBI" id="CHEBI:57287"/>
        <dbReference type="ChEBI" id="CHEBI:57288"/>
        <dbReference type="ChEBI" id="CHEBI:58340"/>
        <dbReference type="EC" id="2.3.1.30"/>
    </reaction>
</comment>
<evidence type="ECO:0000313" key="5">
    <source>
        <dbReference type="EMBL" id="AKU90666.1"/>
    </source>
</evidence>
<dbReference type="EMBL" id="CP012332">
    <property type="protein sequence ID" value="AKU90666.1"/>
    <property type="molecule type" value="Genomic_DNA"/>
</dbReference>
<dbReference type="Gene3D" id="2.160.10.10">
    <property type="entry name" value="Hexapeptide repeat proteins"/>
    <property type="match status" value="1"/>
</dbReference>
<proteinExistence type="inferred from homology"/>
<dbReference type="STRING" id="1391653.AKJ08_1053"/>
<dbReference type="AlphaFoldDB" id="A0A0K1PB68"/>
<reference evidence="5 6" key="1">
    <citation type="submission" date="2015-08" db="EMBL/GenBank/DDBJ databases">
        <authorList>
            <person name="Babu N.S."/>
            <person name="Beckwith C.J."/>
            <person name="Beseler K.G."/>
            <person name="Brison A."/>
            <person name="Carone J.V."/>
            <person name="Caskin T.P."/>
            <person name="Diamond M."/>
            <person name="Durham M.E."/>
            <person name="Foxe J.M."/>
            <person name="Go M."/>
            <person name="Henderson B.A."/>
            <person name="Jones I.B."/>
            <person name="McGettigan J.A."/>
            <person name="Micheletti S.J."/>
            <person name="Nasrallah M.E."/>
            <person name="Ortiz D."/>
            <person name="Piller C.R."/>
            <person name="Privatt S.R."/>
            <person name="Schneider S.L."/>
            <person name="Sharp S."/>
            <person name="Smith T.C."/>
            <person name="Stanton J.D."/>
            <person name="Ullery H.E."/>
            <person name="Wilson R.J."/>
            <person name="Serrano M.G."/>
            <person name="Buck G."/>
            <person name="Lee V."/>
            <person name="Wang Y."/>
            <person name="Carvalho R."/>
            <person name="Voegtly L."/>
            <person name="Shi R."/>
            <person name="Duckworth R."/>
            <person name="Johnson A."/>
            <person name="Loviza R."/>
            <person name="Walstead R."/>
            <person name="Shah Z."/>
            <person name="Kiflezghi M."/>
            <person name="Wade K."/>
            <person name="Ball S.L."/>
            <person name="Bradley K.W."/>
            <person name="Asai D.J."/>
            <person name="Bowman C.A."/>
            <person name="Russell D.A."/>
            <person name="Pope W.H."/>
            <person name="Jacobs-Sera D."/>
            <person name="Hendrix R.W."/>
            <person name="Hatfull G.F."/>
        </authorList>
    </citation>
    <scope>NUCLEOTIDE SEQUENCE [LARGE SCALE GENOMIC DNA]</scope>
    <source>
        <strain evidence="5 6">DSM 27710</strain>
    </source>
</reference>
<keyword evidence="3 4" id="KW-0012">Acyltransferase</keyword>
<evidence type="ECO:0000256" key="1">
    <source>
        <dbReference type="ARBA" id="ARBA00022679"/>
    </source>
</evidence>
<dbReference type="KEGG" id="vin:AKJ08_1053"/>
<evidence type="ECO:0000256" key="2">
    <source>
        <dbReference type="ARBA" id="ARBA00022737"/>
    </source>
</evidence>
<evidence type="ECO:0000313" key="6">
    <source>
        <dbReference type="Proteomes" id="UP000055590"/>
    </source>
</evidence>
<accession>A0A0K1PB68</accession>
<keyword evidence="6" id="KW-1185">Reference proteome</keyword>
<comment type="similarity">
    <text evidence="4">Belongs to the transferase hexapeptide repeat family.</text>
</comment>
<dbReference type="Proteomes" id="UP000055590">
    <property type="component" value="Chromosome"/>
</dbReference>
<dbReference type="GO" id="GO:0005737">
    <property type="term" value="C:cytoplasm"/>
    <property type="evidence" value="ECO:0007669"/>
    <property type="project" value="InterPro"/>
</dbReference>
<gene>
    <name evidence="5" type="ORF">AKJ08_1053</name>
</gene>
<dbReference type="PANTHER" id="PTHR42811">
    <property type="entry name" value="SERINE ACETYLTRANSFERASE"/>
    <property type="match status" value="1"/>
</dbReference>
<keyword evidence="1 4" id="KW-0808">Transferase</keyword>
<dbReference type="SUPFAM" id="SSF51161">
    <property type="entry name" value="Trimeric LpxA-like enzymes"/>
    <property type="match status" value="1"/>
</dbReference>
<keyword evidence="2" id="KW-0677">Repeat</keyword>
<dbReference type="InterPro" id="IPR001451">
    <property type="entry name" value="Hexapep"/>
</dbReference>
<dbReference type="EC" id="2.3.1.30" evidence="4"/>
<organism evidence="5 6">
    <name type="scientific">Vulgatibacter incomptus</name>
    <dbReference type="NCBI Taxonomy" id="1391653"/>
    <lineage>
        <taxon>Bacteria</taxon>
        <taxon>Pseudomonadati</taxon>
        <taxon>Myxococcota</taxon>
        <taxon>Myxococcia</taxon>
        <taxon>Myxococcales</taxon>
        <taxon>Cystobacterineae</taxon>
        <taxon>Vulgatibacteraceae</taxon>
        <taxon>Vulgatibacter</taxon>
    </lineage>
</organism>
<dbReference type="PIRSF" id="PIRSF000441">
    <property type="entry name" value="CysE"/>
    <property type="match status" value="1"/>
</dbReference>
<dbReference type="InterPro" id="IPR005881">
    <property type="entry name" value="Ser_O-AcTrfase"/>
</dbReference>